<organism evidence="12 13">
    <name type="scientific">Clavelina lepadiformis</name>
    <name type="common">Light-bulb sea squirt</name>
    <name type="synonym">Ascidia lepadiformis</name>
    <dbReference type="NCBI Taxonomy" id="159417"/>
    <lineage>
        <taxon>Eukaryota</taxon>
        <taxon>Metazoa</taxon>
        <taxon>Chordata</taxon>
        <taxon>Tunicata</taxon>
        <taxon>Ascidiacea</taxon>
        <taxon>Aplousobranchia</taxon>
        <taxon>Clavelinidae</taxon>
        <taxon>Clavelina</taxon>
    </lineage>
</organism>
<dbReference type="PROSITE" id="PS00237">
    <property type="entry name" value="G_PROTEIN_RECEP_F1_1"/>
    <property type="match status" value="1"/>
</dbReference>
<accession>A0ABP0FZW1</accession>
<feature type="transmembrane region" description="Helical" evidence="10">
    <location>
        <begin position="392"/>
        <end position="411"/>
    </location>
</feature>
<dbReference type="PANTHER" id="PTHR45695:SF15">
    <property type="entry name" value="OPSIN RH2"/>
    <property type="match status" value="1"/>
</dbReference>
<evidence type="ECO:0000256" key="5">
    <source>
        <dbReference type="ARBA" id="ARBA00023040"/>
    </source>
</evidence>
<keyword evidence="8 9" id="KW-0807">Transducer</keyword>
<keyword evidence="13" id="KW-1185">Reference proteome</keyword>
<keyword evidence="5 9" id="KW-0297">G-protein coupled receptor</keyword>
<comment type="caution">
    <text evidence="12">The sequence shown here is derived from an EMBL/GenBank/DDBJ whole genome shotgun (WGS) entry which is preliminary data.</text>
</comment>
<evidence type="ECO:0000256" key="4">
    <source>
        <dbReference type="ARBA" id="ARBA00022989"/>
    </source>
</evidence>
<evidence type="ECO:0000256" key="1">
    <source>
        <dbReference type="ARBA" id="ARBA00004141"/>
    </source>
</evidence>
<proteinExistence type="inferred from homology"/>
<gene>
    <name evidence="12" type="ORF">CVLEPA_LOCUS15177</name>
</gene>
<dbReference type="InterPro" id="IPR000611">
    <property type="entry name" value="NPY_rcpt"/>
</dbReference>
<feature type="transmembrane region" description="Helical" evidence="10">
    <location>
        <begin position="222"/>
        <end position="242"/>
    </location>
</feature>
<feature type="transmembrane region" description="Helical" evidence="10">
    <location>
        <begin position="88"/>
        <end position="109"/>
    </location>
</feature>
<evidence type="ECO:0000256" key="2">
    <source>
        <dbReference type="ARBA" id="ARBA00010663"/>
    </source>
</evidence>
<keyword evidence="3 9" id="KW-0812">Transmembrane</keyword>
<dbReference type="Gene3D" id="1.20.1070.10">
    <property type="entry name" value="Rhodopsin 7-helix transmembrane proteins"/>
    <property type="match status" value="2"/>
</dbReference>
<feature type="transmembrane region" description="Helical" evidence="10">
    <location>
        <begin position="129"/>
        <end position="147"/>
    </location>
</feature>
<feature type="transmembrane region" description="Helical" evidence="10">
    <location>
        <begin position="168"/>
        <end position="189"/>
    </location>
</feature>
<dbReference type="PROSITE" id="PS50262">
    <property type="entry name" value="G_PROTEIN_RECEP_F1_2"/>
    <property type="match status" value="1"/>
</dbReference>
<feature type="transmembrane region" description="Helical" evidence="10">
    <location>
        <begin position="52"/>
        <end position="76"/>
    </location>
</feature>
<dbReference type="Proteomes" id="UP001642483">
    <property type="component" value="Unassembled WGS sequence"/>
</dbReference>
<comment type="similarity">
    <text evidence="2 9">Belongs to the G-protein coupled receptor 1 family.</text>
</comment>
<dbReference type="PANTHER" id="PTHR45695">
    <property type="entry name" value="LEUCOKININ RECEPTOR-RELATED"/>
    <property type="match status" value="1"/>
</dbReference>
<keyword evidence="4 10" id="KW-1133">Transmembrane helix</keyword>
<dbReference type="InterPro" id="IPR000276">
    <property type="entry name" value="GPCR_Rhodpsn"/>
</dbReference>
<evidence type="ECO:0000256" key="6">
    <source>
        <dbReference type="ARBA" id="ARBA00023136"/>
    </source>
</evidence>
<keyword evidence="6 10" id="KW-0472">Membrane</keyword>
<name>A0ABP0FZW1_CLALP</name>
<evidence type="ECO:0000259" key="11">
    <source>
        <dbReference type="PROSITE" id="PS50262"/>
    </source>
</evidence>
<feature type="transmembrane region" description="Helical" evidence="10">
    <location>
        <begin position="431"/>
        <end position="451"/>
    </location>
</feature>
<dbReference type="PRINTS" id="PR01012">
    <property type="entry name" value="NRPEPTIDEYR"/>
</dbReference>
<comment type="subcellular location">
    <subcellularLocation>
        <location evidence="1">Membrane</location>
        <topology evidence="1">Multi-pass membrane protein</topology>
    </subcellularLocation>
</comment>
<evidence type="ECO:0000313" key="12">
    <source>
        <dbReference type="EMBL" id="CAK8684183.1"/>
    </source>
</evidence>
<dbReference type="PRINTS" id="PR00237">
    <property type="entry name" value="GPCRRHODOPSN"/>
</dbReference>
<reference evidence="12 13" key="1">
    <citation type="submission" date="2024-02" db="EMBL/GenBank/DDBJ databases">
        <authorList>
            <person name="Daric V."/>
            <person name="Darras S."/>
        </authorList>
    </citation>
    <scope>NUCLEOTIDE SEQUENCE [LARGE SCALE GENOMIC DNA]</scope>
</reference>
<sequence>MTTGTVTAYSTVSREMTNVTASNDTLNLTDFLDYDYEIDLWDLYLKPTPAQWFVFSLFAVVFVISVIGNGLIIVYIARSKHLQTTVNLLMLNLAIADLLITIICLPPTFMVDFLQSWILGKSLCQFIPFLQLSVASISALTLGAIAVNRWFVVCRPLQAGRHNKSKRITMVVTLGIWTISLASMTPILVVQDLAPAFPDIDDLRFFKDCAEHWSSNAKETAFHAYFVMVCFILPFIVLSVTYTKVFQELRNTQIPGYTPRRSHFSARRRIGCTCESVKLEEKESIPKNQFPNLITKRADSLSCPSTTQNITSKFNTEKEIKSRVSRKAYFTQCCVKSEMKVASQKATPRGRMRSLANTFKRSLSGSRKRLCRRCFKEAVLLKARRKSALMQVTLIAVFGICFSPVMVLDLLRRSSTAFSSYSRHDIYQVSTVAHLIMYISSAVNPMIYNFFSAQFRKEFRNTFKCCWRKKQQRSSFSDTRQTRYNYSYSNNNNPNNMATKTTEIEETALNTMTA</sequence>
<feature type="domain" description="G-protein coupled receptors family 1 profile" evidence="11">
    <location>
        <begin position="68"/>
        <end position="448"/>
    </location>
</feature>
<evidence type="ECO:0000256" key="10">
    <source>
        <dbReference type="SAM" id="Phobius"/>
    </source>
</evidence>
<dbReference type="InterPro" id="IPR017452">
    <property type="entry name" value="GPCR_Rhodpsn_7TM"/>
</dbReference>
<evidence type="ECO:0000256" key="8">
    <source>
        <dbReference type="ARBA" id="ARBA00023224"/>
    </source>
</evidence>
<evidence type="ECO:0000256" key="9">
    <source>
        <dbReference type="RuleBase" id="RU000688"/>
    </source>
</evidence>
<dbReference type="EMBL" id="CAWYQH010000097">
    <property type="protein sequence ID" value="CAK8684183.1"/>
    <property type="molecule type" value="Genomic_DNA"/>
</dbReference>
<keyword evidence="7 9" id="KW-0675">Receptor</keyword>
<dbReference type="Pfam" id="PF00001">
    <property type="entry name" value="7tm_1"/>
    <property type="match status" value="1"/>
</dbReference>
<dbReference type="SUPFAM" id="SSF81321">
    <property type="entry name" value="Family A G protein-coupled receptor-like"/>
    <property type="match status" value="1"/>
</dbReference>
<protein>
    <recommendedName>
        <fullName evidence="11">G-protein coupled receptors family 1 profile domain-containing protein</fullName>
    </recommendedName>
</protein>
<evidence type="ECO:0000313" key="13">
    <source>
        <dbReference type="Proteomes" id="UP001642483"/>
    </source>
</evidence>
<evidence type="ECO:0000256" key="3">
    <source>
        <dbReference type="ARBA" id="ARBA00022692"/>
    </source>
</evidence>
<evidence type="ECO:0000256" key="7">
    <source>
        <dbReference type="ARBA" id="ARBA00023170"/>
    </source>
</evidence>